<evidence type="ECO:0000313" key="3">
    <source>
        <dbReference type="Proteomes" id="UP001231189"/>
    </source>
</evidence>
<reference evidence="2" key="1">
    <citation type="submission" date="2023-07" db="EMBL/GenBank/DDBJ databases">
        <title>A chromosome-level genome assembly of Lolium multiflorum.</title>
        <authorList>
            <person name="Chen Y."/>
            <person name="Copetti D."/>
            <person name="Kolliker R."/>
            <person name="Studer B."/>
        </authorList>
    </citation>
    <scope>NUCLEOTIDE SEQUENCE</scope>
    <source>
        <strain evidence="2">02402/16</strain>
        <tissue evidence="2">Leaf</tissue>
    </source>
</reference>
<dbReference type="InterPro" id="IPR013103">
    <property type="entry name" value="RVT_2"/>
</dbReference>
<sequence>MPGLRNPASREPVRVRGNQVFGERSGATTGITTSSSDDEFLHTDNFFPDLSDFFHNLNMGDNDAAVKPEGPLSAEEHEKFEKVDAMFKAALFSILGDNIVDPYMAFDHGKDAWDALEAKFGVSDAGTVCCKDLLRADGKRLTCFVRGVEHFDNPVEDDNEAPKRSKRQRTAKSFGHDFIVYLVDDTPTSEAYASQDADYWKEAVRSEMDSILANGTWEVTDRPYGCKPVGCKWVFKKKLRPDGTIEKYKARLVAKGYTQKEGEDFFDTYSPVARLTTIRVLLSLAASHGLLVHQMDVKTAFLNGELEEEIYMEQPDGFVVDGQEGKVCKLLKSLYGLKQAPKQWHEKFERTLTAEGFVVNEADKCVYYRHGGGEGVILCLYVDDILIFGTSLTVIKEVKEFLSRCFEMKDLGVADVILNIKLLKDDDGGITLLRSHYVEKILSRFGFWERGRDYGITTSSSDDEFLHTDNFFPDLSDFFHNLNMGDNDAAVKLHV</sequence>
<feature type="domain" description="Reverse transcriptase Ty1/copia-type" evidence="1">
    <location>
        <begin position="214"/>
        <end position="447"/>
    </location>
</feature>
<dbReference type="Proteomes" id="UP001231189">
    <property type="component" value="Unassembled WGS sequence"/>
</dbReference>
<proteinExistence type="predicted"/>
<dbReference type="Pfam" id="PF07727">
    <property type="entry name" value="RVT_2"/>
    <property type="match status" value="1"/>
</dbReference>
<keyword evidence="3" id="KW-1185">Reference proteome</keyword>
<organism evidence="2 3">
    <name type="scientific">Lolium multiflorum</name>
    <name type="common">Italian ryegrass</name>
    <name type="synonym">Lolium perenne subsp. multiflorum</name>
    <dbReference type="NCBI Taxonomy" id="4521"/>
    <lineage>
        <taxon>Eukaryota</taxon>
        <taxon>Viridiplantae</taxon>
        <taxon>Streptophyta</taxon>
        <taxon>Embryophyta</taxon>
        <taxon>Tracheophyta</taxon>
        <taxon>Spermatophyta</taxon>
        <taxon>Magnoliopsida</taxon>
        <taxon>Liliopsida</taxon>
        <taxon>Poales</taxon>
        <taxon>Poaceae</taxon>
        <taxon>BOP clade</taxon>
        <taxon>Pooideae</taxon>
        <taxon>Poodae</taxon>
        <taxon>Poeae</taxon>
        <taxon>Poeae Chloroplast Group 2 (Poeae type)</taxon>
        <taxon>Loliodinae</taxon>
        <taxon>Loliinae</taxon>
        <taxon>Lolium</taxon>
    </lineage>
</organism>
<protein>
    <recommendedName>
        <fullName evidence="1">Reverse transcriptase Ty1/copia-type domain-containing protein</fullName>
    </recommendedName>
</protein>
<gene>
    <name evidence="2" type="ORF">QYE76_032503</name>
</gene>
<dbReference type="AlphaFoldDB" id="A0AAD8QUV5"/>
<dbReference type="InterPro" id="IPR043502">
    <property type="entry name" value="DNA/RNA_pol_sf"/>
</dbReference>
<dbReference type="SUPFAM" id="SSF56672">
    <property type="entry name" value="DNA/RNA polymerases"/>
    <property type="match status" value="1"/>
</dbReference>
<evidence type="ECO:0000313" key="2">
    <source>
        <dbReference type="EMBL" id="KAK1608830.1"/>
    </source>
</evidence>
<comment type="caution">
    <text evidence="2">The sequence shown here is derived from an EMBL/GenBank/DDBJ whole genome shotgun (WGS) entry which is preliminary data.</text>
</comment>
<accession>A0AAD8QUV5</accession>
<name>A0AAD8QUV5_LOLMU</name>
<evidence type="ECO:0000259" key="1">
    <source>
        <dbReference type="Pfam" id="PF07727"/>
    </source>
</evidence>
<dbReference type="EMBL" id="JAUUTY010000007">
    <property type="protein sequence ID" value="KAK1608830.1"/>
    <property type="molecule type" value="Genomic_DNA"/>
</dbReference>